<keyword evidence="2" id="KW-1185">Reference proteome</keyword>
<evidence type="ECO:0000313" key="1">
    <source>
        <dbReference type="EMBL" id="KAH7919577.1"/>
    </source>
</evidence>
<name>A0ACB8B4B1_9AGAM</name>
<evidence type="ECO:0000313" key="2">
    <source>
        <dbReference type="Proteomes" id="UP000790709"/>
    </source>
</evidence>
<accession>A0ACB8B4B1</accession>
<organism evidence="1 2">
    <name type="scientific">Leucogyrophana mollusca</name>
    <dbReference type="NCBI Taxonomy" id="85980"/>
    <lineage>
        <taxon>Eukaryota</taxon>
        <taxon>Fungi</taxon>
        <taxon>Dikarya</taxon>
        <taxon>Basidiomycota</taxon>
        <taxon>Agaricomycotina</taxon>
        <taxon>Agaricomycetes</taxon>
        <taxon>Agaricomycetidae</taxon>
        <taxon>Boletales</taxon>
        <taxon>Boletales incertae sedis</taxon>
        <taxon>Leucogyrophana</taxon>
    </lineage>
</organism>
<proteinExistence type="predicted"/>
<reference evidence="1" key="1">
    <citation type="journal article" date="2021" name="New Phytol.">
        <title>Evolutionary innovations through gain and loss of genes in the ectomycorrhizal Boletales.</title>
        <authorList>
            <person name="Wu G."/>
            <person name="Miyauchi S."/>
            <person name="Morin E."/>
            <person name="Kuo A."/>
            <person name="Drula E."/>
            <person name="Varga T."/>
            <person name="Kohler A."/>
            <person name="Feng B."/>
            <person name="Cao Y."/>
            <person name="Lipzen A."/>
            <person name="Daum C."/>
            <person name="Hundley H."/>
            <person name="Pangilinan J."/>
            <person name="Johnson J."/>
            <person name="Barry K."/>
            <person name="LaButti K."/>
            <person name="Ng V."/>
            <person name="Ahrendt S."/>
            <person name="Min B."/>
            <person name="Choi I.G."/>
            <person name="Park H."/>
            <person name="Plett J.M."/>
            <person name="Magnuson J."/>
            <person name="Spatafora J.W."/>
            <person name="Nagy L.G."/>
            <person name="Henrissat B."/>
            <person name="Grigoriev I.V."/>
            <person name="Yang Z.L."/>
            <person name="Xu J."/>
            <person name="Martin F.M."/>
        </authorList>
    </citation>
    <scope>NUCLEOTIDE SEQUENCE</scope>
    <source>
        <strain evidence="1">KUC20120723A-06</strain>
    </source>
</reference>
<sequence>MHEFSNRPDVLKSVQMVQGGSQWYGTCSKKQEAAVCRDPTSRVLAYNLLRHLLRQIPTHIAYGSVSDYLPAECQDDVLHNASGGIENFASVVRVEGAGHLVTHTHPSAVAGIIWDTLVREAQSDRIYANSRKLTRAKL</sequence>
<gene>
    <name evidence="1" type="ORF">BV22DRAFT_1123225</name>
</gene>
<comment type="caution">
    <text evidence="1">The sequence shown here is derived from an EMBL/GenBank/DDBJ whole genome shotgun (WGS) entry which is preliminary data.</text>
</comment>
<dbReference type="EMBL" id="MU266647">
    <property type="protein sequence ID" value="KAH7919577.1"/>
    <property type="molecule type" value="Genomic_DNA"/>
</dbReference>
<dbReference type="Proteomes" id="UP000790709">
    <property type="component" value="Unassembled WGS sequence"/>
</dbReference>
<protein>
    <submittedName>
        <fullName evidence="1">Uncharacterized protein</fullName>
    </submittedName>
</protein>